<dbReference type="EMBL" id="CALNXI010002000">
    <property type="protein sequence ID" value="CAH3181296.1"/>
    <property type="molecule type" value="Genomic_DNA"/>
</dbReference>
<feature type="domain" description="C-type lectin" evidence="1">
    <location>
        <begin position="28"/>
        <end position="151"/>
    </location>
</feature>
<name>A0ABN8RP87_9CNID</name>
<accession>A0ABN8RP87</accession>
<evidence type="ECO:0000313" key="3">
    <source>
        <dbReference type="Proteomes" id="UP001159427"/>
    </source>
</evidence>
<comment type="caution">
    <text evidence="2">The sequence shown here is derived from an EMBL/GenBank/DDBJ whole genome shotgun (WGS) entry which is preliminary data.</text>
</comment>
<keyword evidence="3" id="KW-1185">Reference proteome</keyword>
<proteinExistence type="predicted"/>
<dbReference type="SUPFAM" id="SSF56436">
    <property type="entry name" value="C-type lectin-like"/>
    <property type="match status" value="1"/>
</dbReference>
<dbReference type="Pfam" id="PF00059">
    <property type="entry name" value="Lectin_C"/>
    <property type="match status" value="1"/>
</dbReference>
<dbReference type="PROSITE" id="PS50041">
    <property type="entry name" value="C_TYPE_LECTIN_2"/>
    <property type="match status" value="1"/>
</dbReference>
<gene>
    <name evidence="2" type="ORF">PEVE_00013581</name>
</gene>
<reference evidence="2 3" key="1">
    <citation type="submission" date="2022-05" db="EMBL/GenBank/DDBJ databases">
        <authorList>
            <consortium name="Genoscope - CEA"/>
            <person name="William W."/>
        </authorList>
    </citation>
    <scope>NUCLEOTIDE SEQUENCE [LARGE SCALE GENOMIC DNA]</scope>
</reference>
<dbReference type="InterPro" id="IPR016186">
    <property type="entry name" value="C-type_lectin-like/link_sf"/>
</dbReference>
<protein>
    <recommendedName>
        <fullName evidence="1">C-type lectin domain-containing protein</fullName>
    </recommendedName>
</protein>
<dbReference type="CDD" id="cd00037">
    <property type="entry name" value="CLECT"/>
    <property type="match status" value="1"/>
</dbReference>
<evidence type="ECO:0000259" key="1">
    <source>
        <dbReference type="PROSITE" id="PS50041"/>
    </source>
</evidence>
<evidence type="ECO:0000313" key="2">
    <source>
        <dbReference type="EMBL" id="CAH3181296.1"/>
    </source>
</evidence>
<sequence>MEYKLLSKKDVKSDVVVSASCEAQWTGFGSSCYKIHSYQDWSNAKLNCQNFGGKLVKIESEDENHFIKTKYLSGGGGRYWIGLSDLGNESDWRWTDGTGITGYEKWRSGQPNNHEGNQHCGAILKGNYYSANYNAEWNDEKCSLTLDYICEK</sequence>
<dbReference type="Proteomes" id="UP001159427">
    <property type="component" value="Unassembled WGS sequence"/>
</dbReference>
<dbReference type="Gene3D" id="3.10.100.10">
    <property type="entry name" value="Mannose-Binding Protein A, subunit A"/>
    <property type="match status" value="1"/>
</dbReference>
<dbReference type="SMART" id="SM00034">
    <property type="entry name" value="CLECT"/>
    <property type="match status" value="1"/>
</dbReference>
<organism evidence="2 3">
    <name type="scientific">Porites evermanni</name>
    <dbReference type="NCBI Taxonomy" id="104178"/>
    <lineage>
        <taxon>Eukaryota</taxon>
        <taxon>Metazoa</taxon>
        <taxon>Cnidaria</taxon>
        <taxon>Anthozoa</taxon>
        <taxon>Hexacorallia</taxon>
        <taxon>Scleractinia</taxon>
        <taxon>Fungiina</taxon>
        <taxon>Poritidae</taxon>
        <taxon>Porites</taxon>
    </lineage>
</organism>
<dbReference type="InterPro" id="IPR050111">
    <property type="entry name" value="C-type_lectin/snaclec_domain"/>
</dbReference>
<dbReference type="PANTHER" id="PTHR22803">
    <property type="entry name" value="MANNOSE, PHOSPHOLIPASE, LECTIN RECEPTOR RELATED"/>
    <property type="match status" value="1"/>
</dbReference>
<dbReference type="InterPro" id="IPR016187">
    <property type="entry name" value="CTDL_fold"/>
</dbReference>
<dbReference type="InterPro" id="IPR001304">
    <property type="entry name" value="C-type_lectin-like"/>
</dbReference>